<dbReference type="GO" id="GO:0003711">
    <property type="term" value="F:transcription elongation factor activity"/>
    <property type="evidence" value="ECO:0007669"/>
    <property type="project" value="TreeGrafter"/>
</dbReference>
<evidence type="ECO:0000256" key="4">
    <source>
        <dbReference type="ARBA" id="ARBA00022553"/>
    </source>
</evidence>
<keyword evidence="5" id="KW-0805">Transcription regulation</keyword>
<proteinExistence type="evidence at transcript level"/>
<evidence type="ECO:0000256" key="10">
    <source>
        <dbReference type="SAM" id="MobiDB-lite"/>
    </source>
</evidence>
<evidence type="ECO:0000256" key="1">
    <source>
        <dbReference type="ARBA" id="ARBA00004123"/>
    </source>
</evidence>
<feature type="compositionally biased region" description="Low complexity" evidence="10">
    <location>
        <begin position="237"/>
        <end position="255"/>
    </location>
</feature>
<evidence type="ECO:0000256" key="6">
    <source>
        <dbReference type="ARBA" id="ARBA00023159"/>
    </source>
</evidence>
<feature type="compositionally biased region" description="Pro residues" evidence="10">
    <location>
        <begin position="274"/>
        <end position="283"/>
    </location>
</feature>
<dbReference type="Pfam" id="PF09816">
    <property type="entry name" value="EAF"/>
    <property type="match status" value="1"/>
</dbReference>
<keyword evidence="6" id="KW-0010">Activator</keyword>
<evidence type="ECO:0000256" key="8">
    <source>
        <dbReference type="ARBA" id="ARBA00023242"/>
    </source>
</evidence>
<feature type="compositionally biased region" description="Polar residues" evidence="10">
    <location>
        <begin position="222"/>
        <end position="236"/>
    </location>
</feature>
<dbReference type="InterPro" id="IPR019194">
    <property type="entry name" value="Tscrpt_elong_fac_Eaf_N"/>
</dbReference>
<dbReference type="PANTHER" id="PTHR15970">
    <property type="entry name" value="ELL-ASSOCIATED FACTOR EAF"/>
    <property type="match status" value="1"/>
</dbReference>
<organism evidence="12">
    <name type="scientific">Lepeophtheirus salmonis</name>
    <name type="common">Salmon louse</name>
    <name type="synonym">Caligus salmonis</name>
    <dbReference type="NCBI Taxonomy" id="72036"/>
    <lineage>
        <taxon>Eukaryota</taxon>
        <taxon>Metazoa</taxon>
        <taxon>Ecdysozoa</taxon>
        <taxon>Arthropoda</taxon>
        <taxon>Crustacea</taxon>
        <taxon>Multicrustacea</taxon>
        <taxon>Hexanauplia</taxon>
        <taxon>Copepoda</taxon>
        <taxon>Siphonostomatoida</taxon>
        <taxon>Caligidae</taxon>
        <taxon>Lepeophtheirus</taxon>
    </lineage>
</organism>
<feature type="compositionally biased region" description="Basic residues" evidence="10">
    <location>
        <begin position="144"/>
        <end position="156"/>
    </location>
</feature>
<keyword evidence="8" id="KW-0539">Nucleus</keyword>
<feature type="region of interest" description="Disordered" evidence="10">
    <location>
        <begin position="112"/>
        <end position="387"/>
    </location>
</feature>
<evidence type="ECO:0000256" key="2">
    <source>
        <dbReference type="ARBA" id="ARBA00007798"/>
    </source>
</evidence>
<comment type="function">
    <text evidence="9">Promotes transcriptional elongation by Su(Tpl)/ELL. Essential for development.</text>
</comment>
<evidence type="ECO:0000256" key="5">
    <source>
        <dbReference type="ARBA" id="ARBA00023015"/>
    </source>
</evidence>
<evidence type="ECO:0000256" key="7">
    <source>
        <dbReference type="ARBA" id="ARBA00023163"/>
    </source>
</evidence>
<comment type="subcellular location">
    <subcellularLocation>
        <location evidence="1">Nucleus</location>
    </subcellularLocation>
</comment>
<dbReference type="InterPro" id="IPR027093">
    <property type="entry name" value="EAF_fam"/>
</dbReference>
<gene>
    <name evidence="12" type="primary">EAF</name>
</gene>
<name>D3PH50_LEPSM</name>
<comment type="similarity">
    <text evidence="2">Belongs to the EAF family.</text>
</comment>
<dbReference type="PANTHER" id="PTHR15970:SF2">
    <property type="entry name" value="ELL-ASSOCIATED FACTOR EAF"/>
    <property type="match status" value="1"/>
</dbReference>
<dbReference type="EMBL" id="BT120956">
    <property type="protein sequence ID" value="ADD37886.1"/>
    <property type="molecule type" value="mRNA"/>
</dbReference>
<dbReference type="GO" id="GO:0006368">
    <property type="term" value="P:transcription elongation by RNA polymerase II"/>
    <property type="evidence" value="ECO:0007669"/>
    <property type="project" value="InterPro"/>
</dbReference>
<evidence type="ECO:0000313" key="12">
    <source>
        <dbReference type="EMBL" id="ADD37886.1"/>
    </source>
</evidence>
<accession>D3PH50</accession>
<evidence type="ECO:0000259" key="11">
    <source>
        <dbReference type="Pfam" id="PF09816"/>
    </source>
</evidence>
<feature type="domain" description="Transcription elongation factor Eaf N-terminal" evidence="11">
    <location>
        <begin position="17"/>
        <end position="113"/>
    </location>
</feature>
<feature type="compositionally biased region" description="Polar residues" evidence="10">
    <location>
        <begin position="354"/>
        <end position="365"/>
    </location>
</feature>
<keyword evidence="4" id="KW-0597">Phosphoprotein</keyword>
<evidence type="ECO:0000256" key="3">
    <source>
        <dbReference type="ARBA" id="ARBA00021452"/>
    </source>
</evidence>
<dbReference type="AlphaFoldDB" id="D3PH50"/>
<keyword evidence="7" id="KW-0804">Transcription</keyword>
<feature type="compositionally biased region" description="Low complexity" evidence="10">
    <location>
        <begin position="331"/>
        <end position="345"/>
    </location>
</feature>
<reference evidence="12" key="1">
    <citation type="submission" date="2010-03" db="EMBL/GenBank/DDBJ databases">
        <title>Atlantic Lepeophtheirus salmonis ESTs and full-length cDNAs.</title>
        <authorList>
            <person name="Yasuike M."/>
            <person name="von Schalburg K."/>
            <person name="Cooper G."/>
            <person name="Leong J."/>
            <person name="Nilsen F."/>
            <person name="Jones S.R.M."/>
            <person name="Koop B.F."/>
        </authorList>
    </citation>
    <scope>NUCLEOTIDE SEQUENCE</scope>
    <source>
        <strain evidence="12">Atlantic form</strain>
        <tissue evidence="12">Mixed tissue</tissue>
    </source>
</reference>
<dbReference type="OrthoDB" id="125903at2759"/>
<dbReference type="GO" id="GO:0032783">
    <property type="term" value="C:super elongation complex"/>
    <property type="evidence" value="ECO:0007669"/>
    <property type="project" value="InterPro"/>
</dbReference>
<sequence length="387" mass="41839">MGEKLAQLGLVSGEVRELNIGSSFRENSTFHTIRYDFKPASVDPSKMGVLSVGGDSNSSVSVNVPHMNGTGNTHFGGHAKESNKRECILIFDAETGEFTLEKISSQILLKKTRPEKGAPPESISQQQPPPPPPNHYPSSSFKHSSQHKKHSIHRSKPISPAHRIASPVPSRPKANSSMVPSHHPPPSNHHHHQTPASQYKKAPEEFSLDLDDEFDIMKSLQPVKTSPRANRSNPMQTNTTNNNAFSSSTTSSSSTYHRQQQQAPVRNQPEKKPPPPPPRPPSPQAQASTGDSSDSSSSDSSSGSDSDSDDEDFQEVVSSENKNSNGGGGSMMMMAPSMPSFSTSPNPHSKENHQQPTCLQSNSGPPSMKAILNDDLQLSSESDDDSD</sequence>
<feature type="compositionally biased region" description="Low complexity" evidence="10">
    <location>
        <begin position="290"/>
        <end position="305"/>
    </location>
</feature>
<evidence type="ECO:0000256" key="9">
    <source>
        <dbReference type="ARBA" id="ARBA00025617"/>
    </source>
</evidence>
<protein>
    <recommendedName>
        <fullName evidence="3">Ell-associated factor Eaf</fullName>
    </recommendedName>
</protein>
<feature type="compositionally biased region" description="Polar residues" evidence="10">
    <location>
        <begin position="256"/>
        <end position="265"/>
    </location>
</feature>